<reference evidence="1" key="1">
    <citation type="submission" date="2019-03" db="EMBL/GenBank/DDBJ databases">
        <title>Long read genome sequence of the mycoparasitic Pythium oligandrum ATCC 38472 isolated from sugarbeet rhizosphere.</title>
        <authorList>
            <person name="Gaulin E."/>
        </authorList>
    </citation>
    <scope>NUCLEOTIDE SEQUENCE</scope>
    <source>
        <strain evidence="1">ATCC 38472_TT</strain>
    </source>
</reference>
<dbReference type="AlphaFoldDB" id="A0A8K1CII6"/>
<evidence type="ECO:0000313" key="1">
    <source>
        <dbReference type="EMBL" id="TMW63588.1"/>
    </source>
</evidence>
<dbReference type="EMBL" id="SPLM01000072">
    <property type="protein sequence ID" value="TMW63588.1"/>
    <property type="molecule type" value="Genomic_DNA"/>
</dbReference>
<proteinExistence type="predicted"/>
<name>A0A8K1CII6_PYTOL</name>
<accession>A0A8K1CII6</accession>
<sequence>MAQKLRGIRVDLCKAVISMDVLLSIQEMLKNNRGLEVLVMNVPQKYRKLFQRGVDIVPHALCLPMRSKVAFVSVVTVPTASSQSISHLDTGILSTIFAFAVPPQQRVVHFITDYFVADW</sequence>
<comment type="caution">
    <text evidence="1">The sequence shown here is derived from an EMBL/GenBank/DDBJ whole genome shotgun (WGS) entry which is preliminary data.</text>
</comment>
<evidence type="ECO:0000313" key="2">
    <source>
        <dbReference type="Proteomes" id="UP000794436"/>
    </source>
</evidence>
<gene>
    <name evidence="1" type="ORF">Poli38472_002529</name>
</gene>
<dbReference type="Proteomes" id="UP000794436">
    <property type="component" value="Unassembled WGS sequence"/>
</dbReference>
<keyword evidence="2" id="KW-1185">Reference proteome</keyword>
<protein>
    <submittedName>
        <fullName evidence="1">Uncharacterized protein</fullName>
    </submittedName>
</protein>
<organism evidence="1 2">
    <name type="scientific">Pythium oligandrum</name>
    <name type="common">Mycoparasitic fungus</name>
    <dbReference type="NCBI Taxonomy" id="41045"/>
    <lineage>
        <taxon>Eukaryota</taxon>
        <taxon>Sar</taxon>
        <taxon>Stramenopiles</taxon>
        <taxon>Oomycota</taxon>
        <taxon>Peronosporomycetes</taxon>
        <taxon>Pythiales</taxon>
        <taxon>Pythiaceae</taxon>
        <taxon>Pythium</taxon>
    </lineage>
</organism>